<dbReference type="EMBL" id="JASCZI010061456">
    <property type="protein sequence ID" value="MED6138751.1"/>
    <property type="molecule type" value="Genomic_DNA"/>
</dbReference>
<evidence type="ECO:0000256" key="1">
    <source>
        <dbReference type="SAM" id="MobiDB-lite"/>
    </source>
</evidence>
<comment type="caution">
    <text evidence="2">The sequence shown here is derived from an EMBL/GenBank/DDBJ whole genome shotgun (WGS) entry which is preliminary data.</text>
</comment>
<evidence type="ECO:0000313" key="2">
    <source>
        <dbReference type="EMBL" id="MED6138751.1"/>
    </source>
</evidence>
<feature type="region of interest" description="Disordered" evidence="1">
    <location>
        <begin position="110"/>
        <end position="130"/>
    </location>
</feature>
<proteinExistence type="predicted"/>
<protein>
    <submittedName>
        <fullName evidence="2">Uncharacterized protein</fullName>
    </submittedName>
</protein>
<evidence type="ECO:0000313" key="3">
    <source>
        <dbReference type="Proteomes" id="UP001341840"/>
    </source>
</evidence>
<gene>
    <name evidence="2" type="ORF">PIB30_077431</name>
</gene>
<reference evidence="2 3" key="1">
    <citation type="journal article" date="2023" name="Plants (Basel)">
        <title>Bridging the Gap: Combining Genomics and Transcriptomics Approaches to Understand Stylosanthes scabra, an Orphan Legume from the Brazilian Caatinga.</title>
        <authorList>
            <person name="Ferreira-Neto J.R.C."/>
            <person name="da Silva M.D."/>
            <person name="Binneck E."/>
            <person name="de Melo N.F."/>
            <person name="da Silva R.H."/>
            <person name="de Melo A.L.T.M."/>
            <person name="Pandolfi V."/>
            <person name="Bustamante F.O."/>
            <person name="Brasileiro-Vidal A.C."/>
            <person name="Benko-Iseppon A.M."/>
        </authorList>
    </citation>
    <scope>NUCLEOTIDE SEQUENCE [LARGE SCALE GENOMIC DNA]</scope>
    <source>
        <tissue evidence="2">Leaves</tissue>
    </source>
</reference>
<sequence length="130" mass="15156">MTDIAGCLPLVMSWIYQRFSRRCPDVRSAFVFPLASRYMSWDALRPAWMLTAEEKMTWRAVVPIVCFMYVWMHHVDRVKRQLGGEQQIPEDRSTWTDFWMSARGEMISGGRRGTRTGTMTGRGGLRMSVR</sequence>
<name>A0ABU6SQP8_9FABA</name>
<dbReference type="Proteomes" id="UP001341840">
    <property type="component" value="Unassembled WGS sequence"/>
</dbReference>
<accession>A0ABU6SQP8</accession>
<keyword evidence="3" id="KW-1185">Reference proteome</keyword>
<organism evidence="2 3">
    <name type="scientific">Stylosanthes scabra</name>
    <dbReference type="NCBI Taxonomy" id="79078"/>
    <lineage>
        <taxon>Eukaryota</taxon>
        <taxon>Viridiplantae</taxon>
        <taxon>Streptophyta</taxon>
        <taxon>Embryophyta</taxon>
        <taxon>Tracheophyta</taxon>
        <taxon>Spermatophyta</taxon>
        <taxon>Magnoliopsida</taxon>
        <taxon>eudicotyledons</taxon>
        <taxon>Gunneridae</taxon>
        <taxon>Pentapetalae</taxon>
        <taxon>rosids</taxon>
        <taxon>fabids</taxon>
        <taxon>Fabales</taxon>
        <taxon>Fabaceae</taxon>
        <taxon>Papilionoideae</taxon>
        <taxon>50 kb inversion clade</taxon>
        <taxon>dalbergioids sensu lato</taxon>
        <taxon>Dalbergieae</taxon>
        <taxon>Pterocarpus clade</taxon>
        <taxon>Stylosanthes</taxon>
    </lineage>
</organism>